<evidence type="ECO:0000313" key="1">
    <source>
        <dbReference type="EMBL" id="KJY52615.1"/>
    </source>
</evidence>
<sequence length="153" mass="17144">MLDKHGIGVQLRDISNSHSAHPTRTTTAKVTGECISLRPVQRHALISPIGQIRGFVDIHRNEIIASERMGWVLAISFGLGKVNTIPKMRNLPRSRIRKIENPSALHIHWVTVNVIPKTVIDDQPISARRIGLLPCSLSGNRLWRSKGQAHNHR</sequence>
<proteinExistence type="predicted"/>
<dbReference type="AlphaFoldDB" id="A0A0F4L1S4"/>
<dbReference type="PATRIC" id="fig|1684.4.peg.328"/>
<organism evidence="1 2">
    <name type="scientific">Bifidobacterium asteroides</name>
    <dbReference type="NCBI Taxonomy" id="1684"/>
    <lineage>
        <taxon>Bacteria</taxon>
        <taxon>Bacillati</taxon>
        <taxon>Actinomycetota</taxon>
        <taxon>Actinomycetes</taxon>
        <taxon>Bifidobacteriales</taxon>
        <taxon>Bifidobacteriaceae</taxon>
        <taxon>Bifidobacterium</taxon>
    </lineage>
</organism>
<gene>
    <name evidence="1" type="ORF">JF69_03080</name>
</gene>
<accession>A0A0F4L1S4</accession>
<reference evidence="1 2" key="1">
    <citation type="submission" date="2014-12" db="EMBL/GenBank/DDBJ databases">
        <title>Comparative genomics of the lactic acid bacteria isolated from the honey bee gut.</title>
        <authorList>
            <person name="Ellegaard K.M."/>
            <person name="Tamarit D."/>
            <person name="Javelind E."/>
            <person name="Olofsson T."/>
            <person name="Andersson S.G."/>
            <person name="Vasquez A."/>
        </authorList>
    </citation>
    <scope>NUCLEOTIDE SEQUENCE [LARGE SCALE GENOMIC DNA]</scope>
    <source>
        <strain evidence="1 2">Bin2</strain>
    </source>
</reference>
<name>A0A0F4L1S4_9BIFI</name>
<evidence type="ECO:0000313" key="2">
    <source>
        <dbReference type="Proteomes" id="UP000033648"/>
    </source>
</evidence>
<protein>
    <submittedName>
        <fullName evidence="1">Uncharacterized protein</fullName>
    </submittedName>
</protein>
<dbReference type="EMBL" id="JWME01000004">
    <property type="protein sequence ID" value="KJY52615.1"/>
    <property type="molecule type" value="Genomic_DNA"/>
</dbReference>
<comment type="caution">
    <text evidence="1">The sequence shown here is derived from an EMBL/GenBank/DDBJ whole genome shotgun (WGS) entry which is preliminary data.</text>
</comment>
<dbReference type="Proteomes" id="UP000033648">
    <property type="component" value="Unassembled WGS sequence"/>
</dbReference>